<sequence>MNVIAIGPLMPSAFCDGSDLTDKSFGVDLFSVSDDYFQWLDSKPEHSVIYVSFGNLAVVKKKQKAEIFHALMESGRPFLWVLRSSNSEEEEIHKMMKNRLNGDRIIVP</sequence>
<keyword evidence="3" id="KW-1185">Reference proteome</keyword>
<reference evidence="2" key="1">
    <citation type="submission" date="2023-05" db="EMBL/GenBank/DDBJ databases">
        <authorList>
            <person name="Huff M."/>
        </authorList>
    </citation>
    <scope>NUCLEOTIDE SEQUENCE</scope>
</reference>
<dbReference type="SUPFAM" id="SSF53756">
    <property type="entry name" value="UDP-Glycosyltransferase/glycogen phosphorylase"/>
    <property type="match status" value="1"/>
</dbReference>
<proteinExistence type="inferred from homology"/>
<comment type="similarity">
    <text evidence="1">Belongs to the UDP-glycosyltransferase family.</text>
</comment>
<evidence type="ECO:0000256" key="1">
    <source>
        <dbReference type="ARBA" id="ARBA00009995"/>
    </source>
</evidence>
<organism evidence="2 3">
    <name type="scientific">Fraxinus pennsylvanica</name>
    <dbReference type="NCBI Taxonomy" id="56036"/>
    <lineage>
        <taxon>Eukaryota</taxon>
        <taxon>Viridiplantae</taxon>
        <taxon>Streptophyta</taxon>
        <taxon>Embryophyta</taxon>
        <taxon>Tracheophyta</taxon>
        <taxon>Spermatophyta</taxon>
        <taxon>Magnoliopsida</taxon>
        <taxon>eudicotyledons</taxon>
        <taxon>Gunneridae</taxon>
        <taxon>Pentapetalae</taxon>
        <taxon>asterids</taxon>
        <taxon>lamiids</taxon>
        <taxon>Lamiales</taxon>
        <taxon>Oleaceae</taxon>
        <taxon>Oleeae</taxon>
        <taxon>Fraxinus</taxon>
    </lineage>
</organism>
<protein>
    <submittedName>
        <fullName evidence="2">Uncharacterized protein</fullName>
    </submittedName>
</protein>
<dbReference type="AlphaFoldDB" id="A0AAD1ZUZ3"/>
<evidence type="ECO:0000313" key="3">
    <source>
        <dbReference type="Proteomes" id="UP000834106"/>
    </source>
</evidence>
<dbReference type="PANTHER" id="PTHR11926">
    <property type="entry name" value="GLUCOSYL/GLUCURONOSYL TRANSFERASES"/>
    <property type="match status" value="1"/>
</dbReference>
<name>A0AAD1ZUZ3_9LAMI</name>
<evidence type="ECO:0000313" key="2">
    <source>
        <dbReference type="EMBL" id="CAI9776129.1"/>
    </source>
</evidence>
<accession>A0AAD1ZUZ3</accession>
<dbReference type="PANTHER" id="PTHR11926:SF1534">
    <property type="entry name" value="GLYCOSYLTRANSFERASE"/>
    <property type="match status" value="1"/>
</dbReference>
<dbReference type="EMBL" id="OU503049">
    <property type="protein sequence ID" value="CAI9776129.1"/>
    <property type="molecule type" value="Genomic_DNA"/>
</dbReference>
<dbReference type="Gene3D" id="3.40.50.2000">
    <property type="entry name" value="Glycogen Phosphorylase B"/>
    <property type="match status" value="2"/>
</dbReference>
<dbReference type="Proteomes" id="UP000834106">
    <property type="component" value="Chromosome 14"/>
</dbReference>
<dbReference type="GO" id="GO:0080043">
    <property type="term" value="F:quercetin 3-O-glucosyltransferase activity"/>
    <property type="evidence" value="ECO:0007669"/>
    <property type="project" value="TreeGrafter"/>
</dbReference>
<dbReference type="GO" id="GO:0080044">
    <property type="term" value="F:quercetin 7-O-glucosyltransferase activity"/>
    <property type="evidence" value="ECO:0007669"/>
    <property type="project" value="TreeGrafter"/>
</dbReference>
<gene>
    <name evidence="2" type="ORF">FPE_LOCUS23559</name>
</gene>